<dbReference type="AlphaFoldDB" id="A0A2I7SKR6"/>
<sequence>MKKTIKNLAILVLAVVVTSAFTNYKGEKKQVKVDHSKVVWKGYKVLGSHEGTVQLKSGILEFDKEKLTGGEFVIDMTSLVSTDLEGSDSKAKLEGHLKSDDFFGVEKYPTSSLVFTKVKASGKNAYDVTGDLTIKGKTHAVTFTMSIYGSKANAALKIDRTKFDIQYGSPNFFDNLKDKAIYDEFDIVVDLEF</sequence>
<proteinExistence type="predicted"/>
<dbReference type="SMART" id="SM00867">
    <property type="entry name" value="YceI"/>
    <property type="match status" value="1"/>
</dbReference>
<evidence type="ECO:0000259" key="2">
    <source>
        <dbReference type="SMART" id="SM00867"/>
    </source>
</evidence>
<dbReference type="KEGG" id="taj:C1A40_13710"/>
<protein>
    <submittedName>
        <fullName evidence="3">YceI family protein</fullName>
    </submittedName>
</protein>
<reference evidence="4" key="1">
    <citation type="submission" date="2018-01" db="EMBL/GenBank/DDBJ databases">
        <title>Complete genome of Tamlana sp. UJ94.</title>
        <authorList>
            <person name="Jung J."/>
            <person name="Chung D."/>
            <person name="Bae S.S."/>
            <person name="Baek K."/>
        </authorList>
    </citation>
    <scope>NUCLEOTIDE SEQUENCE [LARGE SCALE GENOMIC DNA]</scope>
    <source>
        <strain evidence="4">UJ94</strain>
    </source>
</reference>
<dbReference type="OrthoDB" id="951410at2"/>
<dbReference type="Proteomes" id="UP000236592">
    <property type="component" value="Chromosome"/>
</dbReference>
<name>A0A2I7SKR6_9FLAO</name>
<dbReference type="PANTHER" id="PTHR34406">
    <property type="entry name" value="PROTEIN YCEI"/>
    <property type="match status" value="1"/>
</dbReference>
<dbReference type="InterPro" id="IPR007372">
    <property type="entry name" value="Lipid/polyisoprenoid-bd_YceI"/>
</dbReference>
<feature type="signal peptide" evidence="1">
    <location>
        <begin position="1"/>
        <end position="22"/>
    </location>
</feature>
<evidence type="ECO:0000256" key="1">
    <source>
        <dbReference type="SAM" id="SignalP"/>
    </source>
</evidence>
<gene>
    <name evidence="3" type="ORF">C1A40_13710</name>
</gene>
<accession>A0A2I7SKR6</accession>
<dbReference type="InterPro" id="IPR036761">
    <property type="entry name" value="TTHA0802/YceI-like_sf"/>
</dbReference>
<dbReference type="Pfam" id="PF04264">
    <property type="entry name" value="YceI"/>
    <property type="match status" value="1"/>
</dbReference>
<organism evidence="3 4">
    <name type="scientific">Pseudotamlana carrageenivorans</name>
    <dbReference type="NCBI Taxonomy" id="2069432"/>
    <lineage>
        <taxon>Bacteria</taxon>
        <taxon>Pseudomonadati</taxon>
        <taxon>Bacteroidota</taxon>
        <taxon>Flavobacteriia</taxon>
        <taxon>Flavobacteriales</taxon>
        <taxon>Flavobacteriaceae</taxon>
        <taxon>Pseudotamlana</taxon>
    </lineage>
</organism>
<dbReference type="Gene3D" id="2.40.128.110">
    <property type="entry name" value="Lipid/polyisoprenoid-binding, YceI-like"/>
    <property type="match status" value="1"/>
</dbReference>
<feature type="domain" description="Lipid/polyisoprenoid-binding YceI-like" evidence="2">
    <location>
        <begin position="28"/>
        <end position="192"/>
    </location>
</feature>
<dbReference type="PANTHER" id="PTHR34406:SF1">
    <property type="entry name" value="PROTEIN YCEI"/>
    <property type="match status" value="1"/>
</dbReference>
<dbReference type="RefSeq" id="WP_102996385.1">
    <property type="nucleotide sequence ID" value="NZ_CP025938.1"/>
</dbReference>
<evidence type="ECO:0000313" key="3">
    <source>
        <dbReference type="EMBL" id="AUS06434.1"/>
    </source>
</evidence>
<feature type="chain" id="PRO_5014414920" evidence="1">
    <location>
        <begin position="23"/>
        <end position="193"/>
    </location>
</feature>
<keyword evidence="4" id="KW-1185">Reference proteome</keyword>
<keyword evidence="1" id="KW-0732">Signal</keyword>
<evidence type="ECO:0000313" key="4">
    <source>
        <dbReference type="Proteomes" id="UP000236592"/>
    </source>
</evidence>
<dbReference type="SUPFAM" id="SSF101874">
    <property type="entry name" value="YceI-like"/>
    <property type="match status" value="1"/>
</dbReference>
<dbReference type="EMBL" id="CP025938">
    <property type="protein sequence ID" value="AUS06434.1"/>
    <property type="molecule type" value="Genomic_DNA"/>
</dbReference>